<feature type="signal peptide" evidence="2">
    <location>
        <begin position="1"/>
        <end position="24"/>
    </location>
</feature>
<keyword evidence="2" id="KW-0732">Signal</keyword>
<evidence type="ECO:0000313" key="3">
    <source>
        <dbReference type="EMBL" id="QIE54075.1"/>
    </source>
</evidence>
<name>A0A7L5BSK5_9RHOB</name>
<dbReference type="NCBIfam" id="TIGR03370">
    <property type="entry name" value="VPLPA-CTERM"/>
    <property type="match status" value="1"/>
</dbReference>
<reference evidence="3 4" key="1">
    <citation type="submission" date="2020-02" db="EMBL/GenBank/DDBJ databases">
        <title>complete genome sequence of Rhodobacteraceae bacterium.</title>
        <authorList>
            <person name="Park J."/>
            <person name="Kim Y.-S."/>
            <person name="Kim K.-H."/>
        </authorList>
    </citation>
    <scope>NUCLEOTIDE SEQUENCE [LARGE SCALE GENOMIC DNA]</scope>
    <source>
        <strain evidence="3 4">RR4-56</strain>
    </source>
</reference>
<keyword evidence="4" id="KW-1185">Reference proteome</keyword>
<dbReference type="AlphaFoldDB" id="A0A7L5BSK5"/>
<organism evidence="3 4">
    <name type="scientific">Pikeienuella piscinae</name>
    <dbReference type="NCBI Taxonomy" id="2748098"/>
    <lineage>
        <taxon>Bacteria</taxon>
        <taxon>Pseudomonadati</taxon>
        <taxon>Pseudomonadota</taxon>
        <taxon>Alphaproteobacteria</taxon>
        <taxon>Rhodobacterales</taxon>
        <taxon>Paracoccaceae</taxon>
        <taxon>Pikeienuella</taxon>
    </lineage>
</organism>
<accession>A0A7L5BSK5</accession>
<dbReference type="InterPro" id="IPR022472">
    <property type="entry name" value="VPLPA-CTERM"/>
</dbReference>
<protein>
    <submittedName>
        <fullName evidence="3">VPLPA-CTERM sorting domain-containing protein</fullName>
    </submittedName>
</protein>
<dbReference type="RefSeq" id="WP_165093739.1">
    <property type="nucleotide sequence ID" value="NZ_CP049056.1"/>
</dbReference>
<feature type="chain" id="PRO_5029701698" evidence="2">
    <location>
        <begin position="25"/>
        <end position="217"/>
    </location>
</feature>
<evidence type="ECO:0000313" key="4">
    <source>
        <dbReference type="Proteomes" id="UP000503336"/>
    </source>
</evidence>
<feature type="transmembrane region" description="Helical" evidence="1">
    <location>
        <begin position="189"/>
        <end position="208"/>
    </location>
</feature>
<gene>
    <name evidence="3" type="ORF">G5B40_00625</name>
</gene>
<keyword evidence="1" id="KW-1133">Transmembrane helix</keyword>
<evidence type="ECO:0000256" key="1">
    <source>
        <dbReference type="SAM" id="Phobius"/>
    </source>
</evidence>
<keyword evidence="1" id="KW-0812">Transmembrane</keyword>
<keyword evidence="1" id="KW-0472">Membrane</keyword>
<dbReference type="Proteomes" id="UP000503336">
    <property type="component" value="Chromosome"/>
</dbReference>
<dbReference type="EMBL" id="CP049056">
    <property type="protein sequence ID" value="QIE54075.1"/>
    <property type="molecule type" value="Genomic_DNA"/>
</dbReference>
<sequence length="217" mass="21623">MNVNIKHLLAGVVTAAAMVGSAHAATFSIDIYNFDANGIEADAAATAANVGAQTLLETVSYSGPLDFSVDAANGLSTIGDFFASGSGSVSGLSAGVAGLTLSSGAGSSSAVFRTTTFLDITANFASGFYGDIMHDDGISLFDDGILVTAASAQPPTTQITTAYSFDGGAFRLIYAAANGDPSVLNVSQVPLPATALLLVGAIGGLGFVSRRRRAAAA</sequence>
<evidence type="ECO:0000256" key="2">
    <source>
        <dbReference type="SAM" id="SignalP"/>
    </source>
</evidence>
<dbReference type="KEGG" id="hdh:G5B40_00625"/>
<proteinExistence type="predicted"/>